<reference evidence="1 2" key="1">
    <citation type="submission" date="2014-09" db="EMBL/GenBank/DDBJ databases">
        <authorList>
            <person name="Ellenberger Sabrina"/>
        </authorList>
    </citation>
    <scope>NUCLEOTIDE SEQUENCE [LARGE SCALE GENOMIC DNA]</scope>
    <source>
        <strain evidence="1 2">CBS 412.66</strain>
    </source>
</reference>
<proteinExistence type="predicted"/>
<sequence>MRFSLTAAFVGSAALISTVFADFYNCLMLTTLFFGVAESAKYFIVRTILTTSHEDDPNGIMLPELKSLFPNSI</sequence>
<keyword evidence="2" id="KW-1185">Reference proteome</keyword>
<accession>A0A0B7NC88</accession>
<gene>
    <name evidence="1" type="primary">PARPA_06970.1 scaffold 25188</name>
</gene>
<dbReference type="STRING" id="35722.A0A0B7NC88"/>
<dbReference type="EMBL" id="LN728848">
    <property type="protein sequence ID" value="CEP12950.1"/>
    <property type="molecule type" value="Genomic_DNA"/>
</dbReference>
<organism evidence="1 2">
    <name type="scientific">Parasitella parasitica</name>
    <dbReference type="NCBI Taxonomy" id="35722"/>
    <lineage>
        <taxon>Eukaryota</taxon>
        <taxon>Fungi</taxon>
        <taxon>Fungi incertae sedis</taxon>
        <taxon>Mucoromycota</taxon>
        <taxon>Mucoromycotina</taxon>
        <taxon>Mucoromycetes</taxon>
        <taxon>Mucorales</taxon>
        <taxon>Mucorineae</taxon>
        <taxon>Mucoraceae</taxon>
        <taxon>Parasitella</taxon>
    </lineage>
</organism>
<protein>
    <submittedName>
        <fullName evidence="1">Uncharacterized protein</fullName>
    </submittedName>
</protein>
<evidence type="ECO:0000313" key="2">
    <source>
        <dbReference type="Proteomes" id="UP000054107"/>
    </source>
</evidence>
<dbReference type="Proteomes" id="UP000054107">
    <property type="component" value="Unassembled WGS sequence"/>
</dbReference>
<dbReference type="OrthoDB" id="167809at2759"/>
<dbReference type="AlphaFoldDB" id="A0A0B7NC88"/>
<name>A0A0B7NC88_9FUNG</name>
<evidence type="ECO:0000313" key="1">
    <source>
        <dbReference type="EMBL" id="CEP12950.1"/>
    </source>
</evidence>